<dbReference type="Proteomes" id="UP001317613">
    <property type="component" value="Chromosome"/>
</dbReference>
<protein>
    <submittedName>
        <fullName evidence="1">Uncharacterized protein</fullName>
    </submittedName>
</protein>
<dbReference type="EMBL" id="AP026729">
    <property type="protein sequence ID" value="BDQ62424.1"/>
    <property type="molecule type" value="Genomic_DNA"/>
</dbReference>
<evidence type="ECO:0000313" key="1">
    <source>
        <dbReference type="EMBL" id="BDQ62424.1"/>
    </source>
</evidence>
<name>A0AC59HRX7_ENTFL</name>
<proteinExistence type="predicted"/>
<gene>
    <name evidence="1" type="ORF">EfsSVR2332_25020</name>
</gene>
<reference evidence="1" key="1">
    <citation type="submission" date="2022-08" db="EMBL/GenBank/DDBJ databases">
        <title>Molecular epidemiological analysis of five strains of VanD-type vancomycin-resistant Enterococcus faecalis.</title>
        <authorList>
            <person name="Mimura K."/>
            <person name="Hashimoto Y."/>
            <person name="Tomita H."/>
        </authorList>
    </citation>
    <scope>NUCLEOTIDE SEQUENCE</scope>
    <source>
        <strain evidence="1">SVR2332</strain>
    </source>
</reference>
<sequence>MKKMSEISMVEKKVMENTKSKVKKEVSNLSKVYSCCAKTQRQVNIHI</sequence>
<organism evidence="1 2">
    <name type="scientific">Enterococcus faecalis</name>
    <name type="common">Streptococcus faecalis</name>
    <dbReference type="NCBI Taxonomy" id="1351"/>
    <lineage>
        <taxon>Bacteria</taxon>
        <taxon>Bacillati</taxon>
        <taxon>Bacillota</taxon>
        <taxon>Bacilli</taxon>
        <taxon>Lactobacillales</taxon>
        <taxon>Enterococcaceae</taxon>
        <taxon>Enterococcus</taxon>
    </lineage>
</organism>
<accession>A0AC59HRX7</accession>
<evidence type="ECO:0000313" key="2">
    <source>
        <dbReference type="Proteomes" id="UP001317613"/>
    </source>
</evidence>